<dbReference type="InterPro" id="IPR036844">
    <property type="entry name" value="Hint_dom_sf"/>
</dbReference>
<dbReference type="SUPFAM" id="SSF51294">
    <property type="entry name" value="Hedgehog/intein (Hint) domain"/>
    <property type="match status" value="1"/>
</dbReference>
<gene>
    <name evidence="5" type="primary">algE1</name>
    <name evidence="5" type="ORF">ROH8110_02756</name>
</gene>
<dbReference type="PROSITE" id="PS00330">
    <property type="entry name" value="HEMOLYSIN_CALCIUM"/>
    <property type="match status" value="2"/>
</dbReference>
<evidence type="ECO:0000313" key="5">
    <source>
        <dbReference type="EMBL" id="SLN50698.1"/>
    </source>
</evidence>
<sequence>MPTTFNWIHLGQSAIVLDPTEGSAQSEGASLLENTVFGSSSNPLYENVTRVTTINNGGSGTALDTNNSASNDAFQTDIGNGLETLIYDGIAAYSGTVTYTDGTTASFTAIVAQTTSGDLFLAPPTSANGDVAVLTARPIESITLGNVINNNADMANDRQDIGIDDGVVDGTAGDDLIDASYVEPVASGSDRVDNNDAPGGGNADAIEAGGGNDTVLAGLGNDSIDGGSGNDSLDGGAGSDLMQGGIGLDTLLGGAGDDTLDGGDGADVLVGDGGAGLKWNYEVYTRDFSSANGQAFDIESGTLAASGSADSFDVSGLGQAAVGGADPDDFGVIYTSSLLASDAGTYRFETASDDGSTIRILDADGNPVTFTNQDGSTGTFLNNDYHQGVTSRWGEVELEENTVYTIEVRMWENAGGQVLTASVTPPGGSAEELASSDLILGPGTTAGNDSILGGAGDDVAFGGGGNDTLIGGTGADTMYGGTGDDEIHVAEGDVAEGGDGDDLFILGDLAEPGGSTIEIVGGEGSETNGDTLLLTPDIGQSDITFSNTDDNAGGLSGSFTMADGTVVTFSEIENIICFTPGTRILTQHGERAVETLTPGDMVVTRDNGLQPVRWIGRSTVAGQGKAAPISLAASVMDGAQRDLLVSPQHRILFAGYKAELLFGTSEVLVAAKHLVDGVDVRISECRAVTYLHVMLDRHEVIYAEGAATESFHAGEMGLSAISEQSREEMFEVFPELRADVSAYGDTARQSLRAHEARLLRPNSAGFAAASSSGQSVAMAG</sequence>
<dbReference type="GO" id="GO:0016853">
    <property type="term" value="F:isomerase activity"/>
    <property type="evidence" value="ECO:0007669"/>
    <property type="project" value="UniProtKB-KW"/>
</dbReference>
<dbReference type="PANTHER" id="PTHR38340">
    <property type="entry name" value="S-LAYER PROTEIN"/>
    <property type="match status" value="1"/>
</dbReference>
<keyword evidence="2" id="KW-0964">Secreted</keyword>
<keyword evidence="5" id="KW-0413">Isomerase</keyword>
<dbReference type="OrthoDB" id="6305173at2"/>
<feature type="compositionally biased region" description="Low complexity" evidence="3">
    <location>
        <begin position="218"/>
        <end position="234"/>
    </location>
</feature>
<dbReference type="PANTHER" id="PTHR38340:SF1">
    <property type="entry name" value="S-LAYER PROTEIN"/>
    <property type="match status" value="1"/>
</dbReference>
<dbReference type="GO" id="GO:0016539">
    <property type="term" value="P:intein-mediated protein splicing"/>
    <property type="evidence" value="ECO:0007669"/>
    <property type="project" value="InterPro"/>
</dbReference>
<evidence type="ECO:0000256" key="1">
    <source>
        <dbReference type="ARBA" id="ARBA00004613"/>
    </source>
</evidence>
<feature type="compositionally biased region" description="Gly residues" evidence="3">
    <location>
        <begin position="198"/>
        <end position="212"/>
    </location>
</feature>
<dbReference type="Pfam" id="PF00353">
    <property type="entry name" value="HemolysinCabind"/>
    <property type="match status" value="3"/>
</dbReference>
<dbReference type="AlphaFoldDB" id="A0A1X6ZGK1"/>
<dbReference type="PROSITE" id="PS50817">
    <property type="entry name" value="INTEIN_N_TER"/>
    <property type="match status" value="1"/>
</dbReference>
<proteinExistence type="predicted"/>
<comment type="subcellular location">
    <subcellularLocation>
        <location evidence="1">Secreted</location>
    </subcellularLocation>
</comment>
<dbReference type="InterPro" id="IPR011658">
    <property type="entry name" value="PA14_dom"/>
</dbReference>
<accession>A0A1X6ZGK1</accession>
<feature type="region of interest" description="Disordered" evidence="3">
    <location>
        <begin position="186"/>
        <end position="238"/>
    </location>
</feature>
<feature type="domain" description="PA14" evidence="4">
    <location>
        <begin position="274"/>
        <end position="437"/>
    </location>
</feature>
<dbReference type="InterPro" id="IPR001343">
    <property type="entry name" value="Hemolysn_Ca-bd"/>
</dbReference>
<keyword evidence="6" id="KW-1185">Reference proteome</keyword>
<dbReference type="EC" id="5.1.3.-" evidence="5"/>
<dbReference type="Proteomes" id="UP000193207">
    <property type="component" value="Unassembled WGS sequence"/>
</dbReference>
<dbReference type="InterPro" id="IPR006141">
    <property type="entry name" value="Intein_N"/>
</dbReference>
<evidence type="ECO:0000313" key="6">
    <source>
        <dbReference type="Proteomes" id="UP000193207"/>
    </source>
</evidence>
<dbReference type="SUPFAM" id="SSF56988">
    <property type="entry name" value="Anthrax protective antigen"/>
    <property type="match status" value="1"/>
</dbReference>
<dbReference type="GO" id="GO:0005509">
    <property type="term" value="F:calcium ion binding"/>
    <property type="evidence" value="ECO:0007669"/>
    <property type="project" value="InterPro"/>
</dbReference>
<dbReference type="InterPro" id="IPR050557">
    <property type="entry name" value="RTX_toxin/Mannuronan_C5-epim"/>
</dbReference>
<organism evidence="5 6">
    <name type="scientific">Roseovarius halotolerans</name>
    <dbReference type="NCBI Taxonomy" id="505353"/>
    <lineage>
        <taxon>Bacteria</taxon>
        <taxon>Pseudomonadati</taxon>
        <taxon>Pseudomonadota</taxon>
        <taxon>Alphaproteobacteria</taxon>
        <taxon>Rhodobacterales</taxon>
        <taxon>Roseobacteraceae</taxon>
        <taxon>Roseovarius</taxon>
    </lineage>
</organism>
<dbReference type="RefSeq" id="WP_085818273.1">
    <property type="nucleotide sequence ID" value="NZ_FWFU01000003.1"/>
</dbReference>
<dbReference type="Gene3D" id="2.150.10.10">
    <property type="entry name" value="Serralysin-like metalloprotease, C-terminal"/>
    <property type="match status" value="2"/>
</dbReference>
<dbReference type="InterPro" id="IPR037524">
    <property type="entry name" value="PA14/GLEYA"/>
</dbReference>
<name>A0A1X6ZGK1_9RHOB</name>
<dbReference type="GO" id="GO:0005576">
    <property type="term" value="C:extracellular region"/>
    <property type="evidence" value="ECO:0007669"/>
    <property type="project" value="UniProtKB-SubCell"/>
</dbReference>
<dbReference type="Gene3D" id="2.170.16.10">
    <property type="entry name" value="Hedgehog/Intein (Hint) domain"/>
    <property type="match status" value="1"/>
</dbReference>
<dbReference type="PRINTS" id="PR00313">
    <property type="entry name" value="CABNDNGRPT"/>
</dbReference>
<dbReference type="InterPro" id="IPR018511">
    <property type="entry name" value="Hemolysin-typ_Ca-bd_CS"/>
</dbReference>
<dbReference type="Pfam" id="PF07691">
    <property type="entry name" value="PA14"/>
    <property type="match status" value="1"/>
</dbReference>
<dbReference type="EMBL" id="FWFU01000003">
    <property type="protein sequence ID" value="SLN50698.1"/>
    <property type="molecule type" value="Genomic_DNA"/>
</dbReference>
<dbReference type="PROSITE" id="PS51820">
    <property type="entry name" value="PA14"/>
    <property type="match status" value="1"/>
</dbReference>
<evidence type="ECO:0000259" key="4">
    <source>
        <dbReference type="PROSITE" id="PS51820"/>
    </source>
</evidence>
<reference evidence="5 6" key="1">
    <citation type="submission" date="2017-03" db="EMBL/GenBank/DDBJ databases">
        <authorList>
            <person name="Afonso C.L."/>
            <person name="Miller P.J."/>
            <person name="Scott M.A."/>
            <person name="Spackman E."/>
            <person name="Goraichik I."/>
            <person name="Dimitrov K.M."/>
            <person name="Suarez D.L."/>
            <person name="Swayne D.E."/>
        </authorList>
    </citation>
    <scope>NUCLEOTIDE SEQUENCE [LARGE SCALE GENOMIC DNA]</scope>
    <source>
        <strain evidence="5 6">CECT 8110</strain>
    </source>
</reference>
<dbReference type="InterPro" id="IPR028992">
    <property type="entry name" value="Hedgehog/Intein_dom"/>
</dbReference>
<protein>
    <submittedName>
        <fullName evidence="5">Poly(Beta-D-mannuronate) C5 epimerase 1</fullName>
        <ecNumber evidence="5">5.1.3.-</ecNumber>
    </submittedName>
</protein>
<dbReference type="SUPFAM" id="SSF51120">
    <property type="entry name" value="beta-Roll"/>
    <property type="match status" value="2"/>
</dbReference>
<evidence type="ECO:0000256" key="3">
    <source>
        <dbReference type="SAM" id="MobiDB-lite"/>
    </source>
</evidence>
<dbReference type="Pfam" id="PF13403">
    <property type="entry name" value="Hint_2"/>
    <property type="match status" value="1"/>
</dbReference>
<dbReference type="InterPro" id="IPR011049">
    <property type="entry name" value="Serralysin-like_metalloprot_C"/>
</dbReference>
<evidence type="ECO:0000256" key="2">
    <source>
        <dbReference type="ARBA" id="ARBA00022525"/>
    </source>
</evidence>